<evidence type="ECO:0000313" key="5">
    <source>
        <dbReference type="EMBL" id="ASJ23439.1"/>
    </source>
</evidence>
<dbReference type="Proteomes" id="UP000197424">
    <property type="component" value="Chromosome"/>
</dbReference>
<dbReference type="SUPFAM" id="SSF58104">
    <property type="entry name" value="Methyl-accepting chemotaxis protein (MCP) signaling domain"/>
    <property type="match status" value="1"/>
</dbReference>
<keyword evidence="3" id="KW-1133">Transmembrane helix</keyword>
<feature type="transmembrane region" description="Helical" evidence="3">
    <location>
        <begin position="12"/>
        <end position="32"/>
    </location>
</feature>
<proteinExistence type="predicted"/>
<dbReference type="EMBL" id="CP022115">
    <property type="protein sequence ID" value="ASJ23439.1"/>
    <property type="molecule type" value="Genomic_DNA"/>
</dbReference>
<dbReference type="Pfam" id="PF00015">
    <property type="entry name" value="MCPsignal"/>
    <property type="match status" value="1"/>
</dbReference>
<keyword evidence="1 2" id="KW-0807">Transducer</keyword>
<evidence type="ECO:0000259" key="4">
    <source>
        <dbReference type="PROSITE" id="PS50111"/>
    </source>
</evidence>
<dbReference type="PROSITE" id="PS50111">
    <property type="entry name" value="CHEMOTAXIS_TRANSDUC_2"/>
    <property type="match status" value="1"/>
</dbReference>
<dbReference type="PANTHER" id="PTHR32089:SF112">
    <property type="entry name" value="LYSOZYME-LIKE PROTEIN-RELATED"/>
    <property type="match status" value="1"/>
</dbReference>
<dbReference type="RefSeq" id="WP_088860095.1">
    <property type="nucleotide sequence ID" value="NZ_CP022115.1"/>
</dbReference>
<dbReference type="SMART" id="SM00283">
    <property type="entry name" value="MA"/>
    <property type="match status" value="1"/>
</dbReference>
<evidence type="ECO:0000256" key="3">
    <source>
        <dbReference type="SAM" id="Phobius"/>
    </source>
</evidence>
<dbReference type="GO" id="GO:0007165">
    <property type="term" value="P:signal transduction"/>
    <property type="evidence" value="ECO:0007669"/>
    <property type="project" value="UniProtKB-KW"/>
</dbReference>
<dbReference type="AlphaFoldDB" id="A0A248LG61"/>
<dbReference type="Gene3D" id="1.10.287.950">
    <property type="entry name" value="Methyl-accepting chemotaxis protein"/>
    <property type="match status" value="1"/>
</dbReference>
<evidence type="ECO:0000256" key="1">
    <source>
        <dbReference type="ARBA" id="ARBA00023224"/>
    </source>
</evidence>
<dbReference type="InterPro" id="IPR004089">
    <property type="entry name" value="MCPsignal_dom"/>
</dbReference>
<evidence type="ECO:0000256" key="2">
    <source>
        <dbReference type="PROSITE-ProRule" id="PRU00284"/>
    </source>
</evidence>
<gene>
    <name evidence="5" type="ORF">LHGZ1_0608</name>
</gene>
<dbReference type="GO" id="GO:0016020">
    <property type="term" value="C:membrane"/>
    <property type="evidence" value="ECO:0007669"/>
    <property type="project" value="InterPro"/>
</dbReference>
<accession>A0A248LG61</accession>
<protein>
    <submittedName>
        <fullName evidence="5">Putative methyl-accepting chemotaxis protein IV</fullName>
    </submittedName>
</protein>
<keyword evidence="3" id="KW-0472">Membrane</keyword>
<organism evidence="5 6">
    <name type="scientific">Laribacter hongkongensis</name>
    <dbReference type="NCBI Taxonomy" id="168471"/>
    <lineage>
        <taxon>Bacteria</taxon>
        <taxon>Pseudomonadati</taxon>
        <taxon>Pseudomonadota</taxon>
        <taxon>Betaproteobacteria</taxon>
        <taxon>Neisseriales</taxon>
        <taxon>Aquaspirillaceae</taxon>
        <taxon>Laribacter</taxon>
    </lineage>
</organism>
<sequence length="486" mass="53211">MTLRRPPFLSTQFLLVLTGYNLLVLVTVLLAWSGLEPLWSLWLIPPLSLAVTAYVLVTSRRPFRVLAILRHHIGLARKGELHHRTTRARHLGEVGQVAWELNDFMDLIESYFKEINTCFSRVREHDFRRRPLSSGLPGVFASSLDNVGEAVAAMEANHHLLGSSRLSGELNQLNTSHLRGDLDSTQNDLVTISNDMQGIASIARANAEQSGQSEAAANSIGERLDTIAASVEAVNDAGQAMAREWRGIEDALSAISGLAEQTNLLALNAAIEAARAGEAGRGFAVVADEVKNLSTRSKSAALQVQETLASLSSKVHDMLERSQAAASVAEDVRVSVDGFRSVFVRLAQTSHEVIERVEHVTQQSALSRIKMDHVLYKQYGYLALARPTELAQATGQYERLTLWLEREGRELFAGLPGWQALPSVWQTLHDSVVLAVRAISDPAPDEQQVLARMSAAEQASRRFTEALDTLVRPAAASMTPPRLALT</sequence>
<reference evidence="6" key="1">
    <citation type="submission" date="2017-06" db="EMBL/GenBank/DDBJ databases">
        <title>Whole genome sequence of Laribacter hongkongensis LHGZ1.</title>
        <authorList>
            <person name="Chen D."/>
            <person name="Wu H."/>
            <person name="Chen J."/>
        </authorList>
    </citation>
    <scope>NUCLEOTIDE SEQUENCE [LARGE SCALE GENOMIC DNA]</scope>
    <source>
        <strain evidence="6">LHGZ1</strain>
    </source>
</reference>
<feature type="domain" description="Methyl-accepting transducer" evidence="4">
    <location>
        <begin position="182"/>
        <end position="362"/>
    </location>
</feature>
<keyword evidence="3" id="KW-0812">Transmembrane</keyword>
<dbReference type="PANTHER" id="PTHR32089">
    <property type="entry name" value="METHYL-ACCEPTING CHEMOTAXIS PROTEIN MCPB"/>
    <property type="match status" value="1"/>
</dbReference>
<evidence type="ECO:0000313" key="6">
    <source>
        <dbReference type="Proteomes" id="UP000197424"/>
    </source>
</evidence>
<name>A0A248LG61_9NEIS</name>